<keyword evidence="2" id="KW-1185">Reference proteome</keyword>
<reference evidence="1" key="2">
    <citation type="submission" date="2020-05" db="UniProtKB">
        <authorList>
            <consortium name="EnsemblMetazoa"/>
        </authorList>
    </citation>
    <scope>IDENTIFICATION</scope>
    <source>
        <strain evidence="1">IAEA</strain>
    </source>
</reference>
<dbReference type="AlphaFoldDB" id="A0A1A9ZE19"/>
<proteinExistence type="predicted"/>
<accession>A0A1A9ZE19</accession>
<sequence>MLIMRSLFSSACAKPKNERSFQYQRQVIRTIRIGSQETVGTINTVYFMVYTGSSDMLSKDSTTFP</sequence>
<name>A0A1A9ZE19_GLOPL</name>
<protein>
    <submittedName>
        <fullName evidence="1">Uncharacterized protein</fullName>
    </submittedName>
</protein>
<organism evidence="1 2">
    <name type="scientific">Glossina pallidipes</name>
    <name type="common">Tsetse fly</name>
    <dbReference type="NCBI Taxonomy" id="7398"/>
    <lineage>
        <taxon>Eukaryota</taxon>
        <taxon>Metazoa</taxon>
        <taxon>Ecdysozoa</taxon>
        <taxon>Arthropoda</taxon>
        <taxon>Hexapoda</taxon>
        <taxon>Insecta</taxon>
        <taxon>Pterygota</taxon>
        <taxon>Neoptera</taxon>
        <taxon>Endopterygota</taxon>
        <taxon>Diptera</taxon>
        <taxon>Brachycera</taxon>
        <taxon>Muscomorpha</taxon>
        <taxon>Hippoboscoidea</taxon>
        <taxon>Glossinidae</taxon>
        <taxon>Glossina</taxon>
    </lineage>
</organism>
<dbReference type="Proteomes" id="UP000092445">
    <property type="component" value="Unassembled WGS sequence"/>
</dbReference>
<reference evidence="2" key="1">
    <citation type="submission" date="2014-03" db="EMBL/GenBank/DDBJ databases">
        <authorList>
            <person name="Aksoy S."/>
            <person name="Warren W."/>
            <person name="Wilson R.K."/>
        </authorList>
    </citation>
    <scope>NUCLEOTIDE SEQUENCE [LARGE SCALE GENOMIC DNA]</scope>
    <source>
        <strain evidence="2">IAEA</strain>
    </source>
</reference>
<dbReference type="VEuPathDB" id="VectorBase:GPAI011796"/>
<evidence type="ECO:0000313" key="1">
    <source>
        <dbReference type="EnsemblMetazoa" id="GPAI011796-PA"/>
    </source>
</evidence>
<dbReference type="EnsemblMetazoa" id="GPAI011796-RA">
    <property type="protein sequence ID" value="GPAI011796-PA"/>
    <property type="gene ID" value="GPAI011796"/>
</dbReference>
<evidence type="ECO:0000313" key="2">
    <source>
        <dbReference type="Proteomes" id="UP000092445"/>
    </source>
</evidence>